<evidence type="ECO:0000313" key="2">
    <source>
        <dbReference type="EMBL" id="MDQ0274137.1"/>
    </source>
</evidence>
<name>A0ABU0AS93_9FIRM</name>
<sequence>MIDIKAEEFLKKVQDGEISLEEGLKYLQNLPYQELNYAKLDFHREVRNGFGEVIFCQGKEDKHLLGIFENFANRDSNVLGTRANKHQYELIKEILPEIQFYEDAKILKIEKNPIKKIGNVLIVTGGTADIPFAEEAAFTAEYFGSKVNRLYDVGISGLHRLLKNLDTLRSANVIVAVAGMEGALPGVVAGLVEVPVIALPTSVGYGSNFKGLSALLTMLNSCAEGINVVNIDNGFGAGYNAAQINRLIGDER</sequence>
<proteinExistence type="predicted"/>
<keyword evidence="3" id="KW-1185">Reference proteome</keyword>
<dbReference type="Pfam" id="PF00731">
    <property type="entry name" value="AIRC"/>
    <property type="match status" value="1"/>
</dbReference>
<dbReference type="Proteomes" id="UP001236559">
    <property type="component" value="Unassembled WGS sequence"/>
</dbReference>
<dbReference type="NCBIfam" id="NF033503">
    <property type="entry name" value="LarB"/>
    <property type="match status" value="1"/>
</dbReference>
<feature type="domain" description="PurE" evidence="1">
    <location>
        <begin position="118"/>
        <end position="250"/>
    </location>
</feature>
<dbReference type="Gene3D" id="3.40.50.1970">
    <property type="match status" value="1"/>
</dbReference>
<dbReference type="PANTHER" id="PTHR43064:SF1">
    <property type="entry name" value="SLL1489 PROTEIN"/>
    <property type="match status" value="1"/>
</dbReference>
<reference evidence="2 3" key="1">
    <citation type="submission" date="2023-07" db="EMBL/GenBank/DDBJ databases">
        <title>Genomic Encyclopedia of Type Strains, Phase IV (KMG-IV): sequencing the most valuable type-strain genomes for metagenomic binning, comparative biology and taxonomic classification.</title>
        <authorList>
            <person name="Goeker M."/>
        </authorList>
    </citation>
    <scope>NUCLEOTIDE SEQUENCE [LARGE SCALE GENOMIC DNA]</scope>
    <source>
        <strain evidence="2 3">DSM 22616</strain>
    </source>
</reference>
<dbReference type="PANTHER" id="PTHR43064">
    <property type="entry name" value="PHOSPHORIBOSYLAMINOIMIDAZOLE CARBOXYLASE-RELATED"/>
    <property type="match status" value="1"/>
</dbReference>
<accession>A0ABU0AS93</accession>
<dbReference type="EMBL" id="JAUSTN010000001">
    <property type="protein sequence ID" value="MDQ0274137.1"/>
    <property type="molecule type" value="Genomic_DNA"/>
</dbReference>
<evidence type="ECO:0000259" key="1">
    <source>
        <dbReference type="SMART" id="SM01001"/>
    </source>
</evidence>
<dbReference type="SUPFAM" id="SSF52255">
    <property type="entry name" value="N5-CAIR mutase (phosphoribosylaminoimidazole carboxylase, PurE)"/>
    <property type="match status" value="1"/>
</dbReference>
<dbReference type="SMART" id="SM01001">
    <property type="entry name" value="AIRC"/>
    <property type="match status" value="1"/>
</dbReference>
<protein>
    <submittedName>
        <fullName evidence="2">NCAIR mutase (PurE)-related protein</fullName>
    </submittedName>
</protein>
<dbReference type="InterPro" id="IPR039476">
    <property type="entry name" value="P2CMN_synthase_LarB"/>
</dbReference>
<gene>
    <name evidence="2" type="ORF">J2S72_000133</name>
</gene>
<comment type="caution">
    <text evidence="2">The sequence shown here is derived from an EMBL/GenBank/DDBJ whole genome shotgun (WGS) entry which is preliminary data.</text>
</comment>
<evidence type="ECO:0000313" key="3">
    <source>
        <dbReference type="Proteomes" id="UP001236559"/>
    </source>
</evidence>
<dbReference type="InterPro" id="IPR000031">
    <property type="entry name" value="PurE_dom"/>
</dbReference>
<organism evidence="2 3">
    <name type="scientific">Peptoniphilus koenoeneniae</name>
    <dbReference type="NCBI Taxonomy" id="507751"/>
    <lineage>
        <taxon>Bacteria</taxon>
        <taxon>Bacillati</taxon>
        <taxon>Bacillota</taxon>
        <taxon>Tissierellia</taxon>
        <taxon>Tissierellales</taxon>
        <taxon>Peptoniphilaceae</taxon>
        <taxon>Peptoniphilus</taxon>
    </lineage>
</organism>